<dbReference type="InterPro" id="IPR014729">
    <property type="entry name" value="Rossmann-like_a/b/a_fold"/>
</dbReference>
<dbReference type="CDD" id="cd00293">
    <property type="entry name" value="USP-like"/>
    <property type="match status" value="1"/>
</dbReference>
<protein>
    <submittedName>
        <fullName evidence="3">Nucleotide-binding universal stress protein, UspA family</fullName>
    </submittedName>
</protein>
<proteinExistence type="inferred from homology"/>
<comment type="similarity">
    <text evidence="1">Belongs to the universal stress protein A family.</text>
</comment>
<dbReference type="STRING" id="308853.SAMN05421752_102291"/>
<evidence type="ECO:0000259" key="2">
    <source>
        <dbReference type="Pfam" id="PF00582"/>
    </source>
</evidence>
<dbReference type="PANTHER" id="PTHR46268">
    <property type="entry name" value="STRESS RESPONSE PROTEIN NHAX"/>
    <property type="match status" value="1"/>
</dbReference>
<evidence type="ECO:0000313" key="4">
    <source>
        <dbReference type="Proteomes" id="UP000185936"/>
    </source>
</evidence>
<dbReference type="OrthoDB" id="105697at2157"/>
<dbReference type="PANTHER" id="PTHR46268:SF24">
    <property type="entry name" value="UNIVERSAL STRESS PROTEIN"/>
    <property type="match status" value="1"/>
</dbReference>
<gene>
    <name evidence="3" type="ORF">SAMN05421752_102291</name>
</gene>
<dbReference type="Proteomes" id="UP000185936">
    <property type="component" value="Unassembled WGS sequence"/>
</dbReference>
<dbReference type="RefSeq" id="WP_076607979.1">
    <property type="nucleotide sequence ID" value="NZ_FTNR01000002.1"/>
</dbReference>
<name>A0A1N7DJ07_9EURY</name>
<accession>A0A1N7DJ07</accession>
<dbReference type="SUPFAM" id="SSF52402">
    <property type="entry name" value="Adenine nucleotide alpha hydrolases-like"/>
    <property type="match status" value="1"/>
</dbReference>
<dbReference type="InterPro" id="IPR006015">
    <property type="entry name" value="Universal_stress_UspA"/>
</dbReference>
<dbReference type="AlphaFoldDB" id="A0A1N7DJ07"/>
<feature type="domain" description="UspA" evidence="2">
    <location>
        <begin position="1"/>
        <end position="141"/>
    </location>
</feature>
<dbReference type="Pfam" id="PF00582">
    <property type="entry name" value="Usp"/>
    <property type="match status" value="1"/>
</dbReference>
<reference evidence="4" key="1">
    <citation type="submission" date="2017-01" db="EMBL/GenBank/DDBJ databases">
        <authorList>
            <person name="Varghese N."/>
            <person name="Submissions S."/>
        </authorList>
    </citation>
    <scope>NUCLEOTIDE SEQUENCE [LARGE SCALE GENOMIC DNA]</scope>
    <source>
        <strain evidence="4">type strain: HArc-</strain>
    </source>
</reference>
<keyword evidence="4" id="KW-1185">Reference proteome</keyword>
<dbReference type="InterPro" id="IPR006016">
    <property type="entry name" value="UspA"/>
</dbReference>
<evidence type="ECO:0000256" key="1">
    <source>
        <dbReference type="ARBA" id="ARBA00008791"/>
    </source>
</evidence>
<dbReference type="EMBL" id="FTNR01000002">
    <property type="protein sequence ID" value="SIR75833.1"/>
    <property type="molecule type" value="Genomic_DNA"/>
</dbReference>
<evidence type="ECO:0000313" key="3">
    <source>
        <dbReference type="EMBL" id="SIR75833.1"/>
    </source>
</evidence>
<dbReference type="Gene3D" id="3.40.50.620">
    <property type="entry name" value="HUPs"/>
    <property type="match status" value="1"/>
</dbReference>
<organism evidence="3 4">
    <name type="scientific">Natronorubrum thiooxidans</name>
    <dbReference type="NCBI Taxonomy" id="308853"/>
    <lineage>
        <taxon>Archaea</taxon>
        <taxon>Methanobacteriati</taxon>
        <taxon>Methanobacteriota</taxon>
        <taxon>Stenosarchaea group</taxon>
        <taxon>Halobacteria</taxon>
        <taxon>Halobacteriales</taxon>
        <taxon>Natrialbaceae</taxon>
        <taxon>Natronorubrum</taxon>
    </lineage>
</organism>
<dbReference type="PRINTS" id="PR01438">
    <property type="entry name" value="UNVRSLSTRESS"/>
</dbReference>
<sequence length="141" mass="15505">MVDRVLVPYDGSTPSNDALEYAFETFPEADVTAVHVIEVPESHVAFLEGPEIRPPVTEKAREHATEILEGAMELAAVRGRKLETDIVTGKPERRIVDYATRTDHETIVIGSHGRRGVSRILLGDVAADVVRRAPMPVVVVR</sequence>